<keyword evidence="6" id="KW-1185">Reference proteome</keyword>
<dbReference type="PANTHER" id="PTHR23065">
    <property type="entry name" value="PROLINE-SERINE-THREONINE PHOSPHATASE INTERACTING PROTEIN 1"/>
    <property type="match status" value="1"/>
</dbReference>
<dbReference type="Gene3D" id="1.20.1270.60">
    <property type="entry name" value="Arfaptin homology (AH) domain/BAR domain"/>
    <property type="match status" value="1"/>
</dbReference>
<organism evidence="5 6">
    <name type="scientific">Ataeniobius toweri</name>
    <dbReference type="NCBI Taxonomy" id="208326"/>
    <lineage>
        <taxon>Eukaryota</taxon>
        <taxon>Metazoa</taxon>
        <taxon>Chordata</taxon>
        <taxon>Craniata</taxon>
        <taxon>Vertebrata</taxon>
        <taxon>Euteleostomi</taxon>
        <taxon>Actinopterygii</taxon>
        <taxon>Neopterygii</taxon>
        <taxon>Teleostei</taxon>
        <taxon>Neoteleostei</taxon>
        <taxon>Acanthomorphata</taxon>
        <taxon>Ovalentaria</taxon>
        <taxon>Atherinomorphae</taxon>
        <taxon>Cyprinodontiformes</taxon>
        <taxon>Goodeidae</taxon>
        <taxon>Ataeniobius</taxon>
    </lineage>
</organism>
<dbReference type="PANTHER" id="PTHR23065:SF51">
    <property type="entry name" value="PROLINE-SERINE-THREONINE PHOSPHATASE-INTERACTING PROTEIN 1"/>
    <property type="match status" value="1"/>
</dbReference>
<name>A0ABU7BBG1_9TELE</name>
<dbReference type="InterPro" id="IPR031160">
    <property type="entry name" value="F_BAR_dom"/>
</dbReference>
<comment type="caution">
    <text evidence="5">The sequence shown here is derived from an EMBL/GenBank/DDBJ whole genome shotgun (WGS) entry which is preliminary data.</text>
</comment>
<protein>
    <submittedName>
        <fullName evidence="5">Proline-serine-threonine phosphatase interacting protein</fullName>
    </submittedName>
</protein>
<evidence type="ECO:0000259" key="4">
    <source>
        <dbReference type="PROSITE" id="PS51741"/>
    </source>
</evidence>
<evidence type="ECO:0000313" key="6">
    <source>
        <dbReference type="Proteomes" id="UP001345963"/>
    </source>
</evidence>
<sequence length="120" mass="14062">MVSPGPCGKLFHNHDCDLFSSTLKASFEQLKTQIENIGNFHIQLSDILKEEVKKIETFRERQKEQRKKFESIMEKVQKKKVSLFKKTMESKKTYEVKCRETDEAESMEKTNVSAKNTEKV</sequence>
<evidence type="ECO:0000313" key="5">
    <source>
        <dbReference type="EMBL" id="MED6247124.1"/>
    </source>
</evidence>
<evidence type="ECO:0000256" key="1">
    <source>
        <dbReference type="PROSITE-ProRule" id="PRU01077"/>
    </source>
</evidence>
<feature type="region of interest" description="Disordered" evidence="3">
    <location>
        <begin position="99"/>
        <end position="120"/>
    </location>
</feature>
<feature type="domain" description="F-BAR" evidence="4">
    <location>
        <begin position="1"/>
        <end position="120"/>
    </location>
</feature>
<dbReference type="InterPro" id="IPR027267">
    <property type="entry name" value="AH/BAR_dom_sf"/>
</dbReference>
<dbReference type="Proteomes" id="UP001345963">
    <property type="component" value="Unassembled WGS sequence"/>
</dbReference>
<dbReference type="EMBL" id="JAHUTI010047821">
    <property type="protein sequence ID" value="MED6247124.1"/>
    <property type="molecule type" value="Genomic_DNA"/>
</dbReference>
<proteinExistence type="predicted"/>
<feature type="non-terminal residue" evidence="5">
    <location>
        <position position="120"/>
    </location>
</feature>
<gene>
    <name evidence="5" type="primary">PSTPIP1_2</name>
    <name evidence="5" type="ORF">ATANTOWER_030951</name>
</gene>
<dbReference type="PROSITE" id="PS51741">
    <property type="entry name" value="F_BAR"/>
    <property type="match status" value="1"/>
</dbReference>
<feature type="compositionally biased region" description="Polar residues" evidence="3">
    <location>
        <begin position="109"/>
        <end position="120"/>
    </location>
</feature>
<keyword evidence="1 2" id="KW-0175">Coiled coil</keyword>
<reference evidence="5 6" key="1">
    <citation type="submission" date="2021-07" db="EMBL/GenBank/DDBJ databases">
        <authorList>
            <person name="Palmer J.M."/>
        </authorList>
    </citation>
    <scope>NUCLEOTIDE SEQUENCE [LARGE SCALE GENOMIC DNA]</scope>
    <source>
        <strain evidence="5 6">AT_MEX2019</strain>
        <tissue evidence="5">Muscle</tissue>
    </source>
</reference>
<accession>A0ABU7BBG1</accession>
<evidence type="ECO:0000256" key="3">
    <source>
        <dbReference type="SAM" id="MobiDB-lite"/>
    </source>
</evidence>
<evidence type="ECO:0000256" key="2">
    <source>
        <dbReference type="SAM" id="Coils"/>
    </source>
</evidence>
<feature type="coiled-coil region" evidence="2">
    <location>
        <begin position="48"/>
        <end position="79"/>
    </location>
</feature>
<dbReference type="SUPFAM" id="SSF103657">
    <property type="entry name" value="BAR/IMD domain-like"/>
    <property type="match status" value="1"/>
</dbReference>